<evidence type="ECO:0000256" key="1">
    <source>
        <dbReference type="ARBA" id="ARBA00004303"/>
    </source>
</evidence>
<evidence type="ECO:0000256" key="17">
    <source>
        <dbReference type="ARBA" id="ARBA00023273"/>
    </source>
</evidence>
<dbReference type="Pfam" id="PF12947">
    <property type="entry name" value="EGF_3"/>
    <property type="match status" value="2"/>
</dbReference>
<dbReference type="PROSITE" id="PS01187">
    <property type="entry name" value="EGF_CA"/>
    <property type="match status" value="1"/>
</dbReference>
<dbReference type="GO" id="GO:0003094">
    <property type="term" value="P:glomerular filtration"/>
    <property type="evidence" value="ECO:0007669"/>
    <property type="project" value="Ensembl"/>
</dbReference>
<comment type="function">
    <text evidence="19">Functions in biogenesis and organization of the apical membrane of epithelial cells of the thick ascending limb of Henle's loop (TALH), where it promotes formation of complex filamentous gel-like structure that may play a role in the water barrier permeability. May serve as a receptor for binding and endocytosis of cytokines (IL-1, IL-2) and TNF. Facilitates neutrophil migration across renal epithelia.</text>
</comment>
<dbReference type="PANTHER" id="PTHR14002">
    <property type="entry name" value="ENDOGLIN/TGF-BETA RECEPTOR TYPE III"/>
    <property type="match status" value="1"/>
</dbReference>
<dbReference type="FunFam" id="2.60.40.3210:FF:000003">
    <property type="entry name" value="Glycoprotein 2"/>
    <property type="match status" value="1"/>
</dbReference>
<dbReference type="GO" id="GO:0006629">
    <property type="term" value="P:lipid metabolic process"/>
    <property type="evidence" value="ECO:0007669"/>
    <property type="project" value="Ensembl"/>
</dbReference>
<evidence type="ECO:0000313" key="26">
    <source>
        <dbReference type="Proteomes" id="UP000007648"/>
    </source>
</evidence>
<dbReference type="GO" id="GO:0060170">
    <property type="term" value="C:ciliary membrane"/>
    <property type="evidence" value="ECO:0007669"/>
    <property type="project" value="UniProtKB-SubCell"/>
</dbReference>
<dbReference type="Proteomes" id="UP000007648">
    <property type="component" value="Unassembled WGS sequence"/>
</dbReference>
<proteinExistence type="predicted"/>
<evidence type="ECO:0000256" key="8">
    <source>
        <dbReference type="ARBA" id="ARBA00022536"/>
    </source>
</evidence>
<dbReference type="PROSITE" id="PS00010">
    <property type="entry name" value="ASX_HYDROXYL"/>
    <property type="match status" value="2"/>
</dbReference>
<feature type="domain" description="EGF-like" evidence="23">
    <location>
        <begin position="28"/>
        <end position="64"/>
    </location>
</feature>
<dbReference type="Pfam" id="PF00100">
    <property type="entry name" value="Zona_pellucida"/>
    <property type="match status" value="1"/>
</dbReference>
<dbReference type="GO" id="GO:0060073">
    <property type="term" value="P:micturition"/>
    <property type="evidence" value="ECO:0007669"/>
    <property type="project" value="Ensembl"/>
</dbReference>
<protein>
    <recommendedName>
        <fullName evidence="5">Uromodulin</fullName>
    </recommendedName>
</protein>
<keyword evidence="17" id="KW-0966">Cell projection</keyword>
<evidence type="ECO:0000256" key="15">
    <source>
        <dbReference type="ARBA" id="ARBA00023157"/>
    </source>
</evidence>
<keyword evidence="16" id="KW-0325">Glycoprotein</keyword>
<dbReference type="InterPro" id="IPR057774">
    <property type="entry name" value="D8C_UMOD/GP2/OIT3-like"/>
</dbReference>
<dbReference type="Pfam" id="PF07645">
    <property type="entry name" value="EGF_CA"/>
    <property type="match status" value="1"/>
</dbReference>
<dbReference type="GO" id="GO:0006954">
    <property type="term" value="P:inflammatory response"/>
    <property type="evidence" value="ECO:0007669"/>
    <property type="project" value="Ensembl"/>
</dbReference>
<dbReference type="GeneTree" id="ENSGT00940000156742"/>
<dbReference type="GO" id="GO:0002251">
    <property type="term" value="P:organ or tissue specific immune response"/>
    <property type="evidence" value="ECO:0007669"/>
    <property type="project" value="Ensembl"/>
</dbReference>
<dbReference type="GO" id="GO:0046720">
    <property type="term" value="P:citric acid secretion"/>
    <property type="evidence" value="ECO:0007669"/>
    <property type="project" value="Ensembl"/>
</dbReference>
<dbReference type="InterPro" id="IPR049883">
    <property type="entry name" value="NOTCH1_EGF-like"/>
</dbReference>
<dbReference type="GO" id="GO:0016324">
    <property type="term" value="C:apical plasma membrane"/>
    <property type="evidence" value="ECO:0007669"/>
    <property type="project" value="UniProtKB-SubCell"/>
</dbReference>
<dbReference type="InterPro" id="IPR055356">
    <property type="entry name" value="ZP-N"/>
</dbReference>
<dbReference type="GO" id="GO:0006914">
    <property type="term" value="P:autophagy"/>
    <property type="evidence" value="ECO:0007669"/>
    <property type="project" value="Ensembl"/>
</dbReference>
<keyword evidence="12" id="KW-0677">Repeat</keyword>
<evidence type="ECO:0000256" key="14">
    <source>
        <dbReference type="ARBA" id="ARBA00023136"/>
    </source>
</evidence>
<dbReference type="GO" id="GO:0033555">
    <property type="term" value="P:multicellular organismal response to stress"/>
    <property type="evidence" value="ECO:0007669"/>
    <property type="project" value="Ensembl"/>
</dbReference>
<dbReference type="eggNOG" id="ENOG502QT6B">
    <property type="taxonomic scope" value="Eukaryota"/>
</dbReference>
<dbReference type="GO" id="GO:0030644">
    <property type="term" value="P:intracellular chloride ion homeostasis"/>
    <property type="evidence" value="ECO:0007669"/>
    <property type="project" value="Ensembl"/>
</dbReference>
<dbReference type="CDD" id="cd00054">
    <property type="entry name" value="EGF_CA"/>
    <property type="match status" value="2"/>
</dbReference>
<comment type="subcellular location">
    <subcellularLocation>
        <location evidence="1">Apical cell membrane</location>
        <topology evidence="1">Lipid-anchor</topology>
        <topology evidence="1">GPI-anchor</topology>
    </subcellularLocation>
    <subcellularLocation>
        <location evidence="3">Basolateral cell membrane</location>
        <topology evidence="3">Lipid-anchor</topology>
        <topology evidence="3">GPI-anchor</topology>
    </subcellularLocation>
    <subcellularLocation>
        <location evidence="2">Cell projection</location>
        <location evidence="2">Cilium membrane</location>
    </subcellularLocation>
    <subcellularLocation>
        <location evidence="4">Secreted</location>
    </subcellularLocation>
</comment>
<gene>
    <name evidence="25" type="primary">UMOD</name>
</gene>
<dbReference type="GO" id="GO:0008380">
    <property type="term" value="P:RNA splicing"/>
    <property type="evidence" value="ECO:0007669"/>
    <property type="project" value="Ensembl"/>
</dbReference>
<dbReference type="GO" id="GO:0036503">
    <property type="term" value="P:ERAD pathway"/>
    <property type="evidence" value="ECO:0007669"/>
    <property type="project" value="Ensembl"/>
</dbReference>
<dbReference type="Gene3D" id="2.10.25.10">
    <property type="entry name" value="Laminin"/>
    <property type="match status" value="3"/>
</dbReference>
<dbReference type="GO" id="GO:0005509">
    <property type="term" value="F:calcium ion binding"/>
    <property type="evidence" value="ECO:0007669"/>
    <property type="project" value="InterPro"/>
</dbReference>
<keyword evidence="8 21" id="KW-0245">EGF-like domain</keyword>
<keyword evidence="9" id="KW-0399">Innate immunity</keyword>
<sequence length="643" mass="69370">MIQLFYLTLLVIVAFQHWSPTTADGFADSESCSKCHANASCVETNGSAFCSCLDGFTGDGLVCSDVDECALPGGHNCSASNCVNTVGSYHCSCPGGFRLTPENGCEDIDECRDPDVGCHALAVCTNSPGSYSCVCLPGYSGDGRQCQCSPGSCAAGLDCVASSDGARICADPCQSYSLRDEYWRSATYRAGYYCDAALRGWHRFVGRGGVRLPETCVPTHRCNTAAPMWLNGTHPSSDEGIVSRTACAHWSGDCCLWQAEVQVKACVGGFYVYNLTSPPECNLAYCTDPSSVEGTCNACGLDEDCKAVNGNWTCQCKQASEVTDIADLKPDLFCEASHIKVSLNKCLLENLGFEQIFTYLKDSSCVGFEEKDNQSWVSVVTPARDGPCGTTLMKNQTHAIYSNTLYLSDKIIIRDTNININFQCAYPLDMEVSLQTAAQPLISSLNISVGGTGMFTVRMALFRSPTYTLPFEGSSVTLSTEAILYVGTILERGDSNQFVLLMTNCYATPSSNATDPLKYFIIRNSCPRTQDPTIQVVENGMSSQGRFSVQMFRFAGNHDLVYLHCEVSLCDTRNEQCKPSCSGTRHRSGGAINPAQVLNLGPITRRDAQAGILSDIPSRAGFLMPWLGLPLSIIVLLATQGSN</sequence>
<dbReference type="GO" id="GO:0006883">
    <property type="term" value="P:intracellular sodium ion homeostasis"/>
    <property type="evidence" value="ECO:0007669"/>
    <property type="project" value="Ensembl"/>
</dbReference>
<evidence type="ECO:0000256" key="6">
    <source>
        <dbReference type="ARBA" id="ARBA00022475"/>
    </source>
</evidence>
<dbReference type="InterPro" id="IPR000152">
    <property type="entry name" value="EGF-type_Asp/Asn_hydroxyl_site"/>
</dbReference>
<dbReference type="SUPFAM" id="SSF57184">
    <property type="entry name" value="Growth factor receptor domain"/>
    <property type="match status" value="1"/>
</dbReference>
<evidence type="ECO:0000256" key="4">
    <source>
        <dbReference type="ARBA" id="ARBA00004613"/>
    </source>
</evidence>
<feature type="signal peptide" evidence="22">
    <location>
        <begin position="1"/>
        <end position="23"/>
    </location>
</feature>
<dbReference type="GO" id="GO:0006874">
    <property type="term" value="P:intracellular calcium ion homeostasis"/>
    <property type="evidence" value="ECO:0007669"/>
    <property type="project" value="Ensembl"/>
</dbReference>
<comment type="caution">
    <text evidence="21">Lacks conserved residue(s) required for the propagation of feature annotation.</text>
</comment>
<evidence type="ECO:0000256" key="21">
    <source>
        <dbReference type="PROSITE-ProRule" id="PRU00076"/>
    </source>
</evidence>
<dbReference type="GO" id="GO:0097190">
    <property type="term" value="P:apoptotic signaling pathway"/>
    <property type="evidence" value="ECO:0007669"/>
    <property type="project" value="Ensembl"/>
</dbReference>
<accession>G3X3P5</accession>
<dbReference type="GO" id="GO:0050829">
    <property type="term" value="P:defense response to Gram-negative bacterium"/>
    <property type="evidence" value="ECO:0007669"/>
    <property type="project" value="Ensembl"/>
</dbReference>
<evidence type="ECO:0000256" key="9">
    <source>
        <dbReference type="ARBA" id="ARBA00022588"/>
    </source>
</evidence>
<dbReference type="CTD" id="7369"/>
<dbReference type="GO" id="GO:0000922">
    <property type="term" value="C:spindle pole"/>
    <property type="evidence" value="ECO:0007669"/>
    <property type="project" value="Ensembl"/>
</dbReference>
<dbReference type="GO" id="GO:0072051">
    <property type="term" value="P:juxtaglomerular apparatus development"/>
    <property type="evidence" value="ECO:0007669"/>
    <property type="project" value="Ensembl"/>
</dbReference>
<dbReference type="OrthoDB" id="2015116at2759"/>
<dbReference type="GO" id="GO:0033209">
    <property type="term" value="P:tumor necrosis factor-mediated signaling pathway"/>
    <property type="evidence" value="ECO:0007669"/>
    <property type="project" value="Ensembl"/>
</dbReference>
<dbReference type="GO" id="GO:0016323">
    <property type="term" value="C:basolateral plasma membrane"/>
    <property type="evidence" value="ECO:0007669"/>
    <property type="project" value="UniProtKB-SubCell"/>
</dbReference>
<dbReference type="GeneID" id="100932246"/>
<keyword evidence="13" id="KW-0391">Immunity</keyword>
<comment type="subunit">
    <text evidence="20">Homodimer that then polymerizes into long filaments. The filaments can additionally assemble laterally to form a sheet. The filaments consist of a zigzag-shaped backbone with laterally protruding arms which interact with bacterial adhesin fimH. Two fimH molecules can bind to a single UMOD monomer.</text>
</comment>
<evidence type="ECO:0000259" key="24">
    <source>
        <dbReference type="PROSITE" id="PS51034"/>
    </source>
</evidence>
<dbReference type="InterPro" id="IPR024731">
    <property type="entry name" value="NELL2-like_EGF"/>
</dbReference>
<dbReference type="GO" id="GO:0003091">
    <property type="term" value="P:renal water homeostasis"/>
    <property type="evidence" value="ECO:0007669"/>
    <property type="project" value="Ensembl"/>
</dbReference>
<dbReference type="InterPro" id="IPR042235">
    <property type="entry name" value="ZP-C_dom"/>
</dbReference>
<dbReference type="GO" id="GO:0055075">
    <property type="term" value="P:potassium ion homeostasis"/>
    <property type="evidence" value="ECO:0007669"/>
    <property type="project" value="Ensembl"/>
</dbReference>
<dbReference type="KEGG" id="shr:100932246"/>
<dbReference type="GO" id="GO:0009414">
    <property type="term" value="P:response to water deprivation"/>
    <property type="evidence" value="ECO:0007669"/>
    <property type="project" value="Ensembl"/>
</dbReference>
<dbReference type="PROSITE" id="PS00682">
    <property type="entry name" value="ZP_1"/>
    <property type="match status" value="1"/>
</dbReference>
<evidence type="ECO:0000256" key="7">
    <source>
        <dbReference type="ARBA" id="ARBA00022525"/>
    </source>
</evidence>
<dbReference type="GO" id="GO:0019864">
    <property type="term" value="F:IgG binding"/>
    <property type="evidence" value="ECO:0007669"/>
    <property type="project" value="Ensembl"/>
</dbReference>
<evidence type="ECO:0000256" key="19">
    <source>
        <dbReference type="ARBA" id="ARBA00045741"/>
    </source>
</evidence>
<dbReference type="FunFam" id="2.10.25.10:FF:000038">
    <property type="entry name" value="Fibrillin 2"/>
    <property type="match status" value="2"/>
</dbReference>
<dbReference type="PANTHER" id="PTHR14002:SF40">
    <property type="entry name" value="UROMODULIN"/>
    <property type="match status" value="1"/>
</dbReference>
<dbReference type="SMART" id="SM00241">
    <property type="entry name" value="ZP"/>
    <property type="match status" value="1"/>
</dbReference>
<keyword evidence="14" id="KW-0472">Membrane</keyword>
<dbReference type="GO" id="GO:0007157">
    <property type="term" value="P:heterophilic cell-cell adhesion via plasma membrane cell adhesion molecules"/>
    <property type="evidence" value="ECO:0007669"/>
    <property type="project" value="Ensembl"/>
</dbReference>
<keyword evidence="6" id="KW-1003">Cell membrane</keyword>
<reference evidence="25" key="2">
    <citation type="submission" date="2025-08" db="UniProtKB">
        <authorList>
            <consortium name="Ensembl"/>
        </authorList>
    </citation>
    <scope>IDENTIFICATION</scope>
</reference>
<dbReference type="GO" id="GO:0051223">
    <property type="term" value="P:regulation of protein transport"/>
    <property type="evidence" value="ECO:0007669"/>
    <property type="project" value="Ensembl"/>
</dbReference>
<dbReference type="GO" id="GO:0072665">
    <property type="term" value="P:protein localization to vacuole"/>
    <property type="evidence" value="ECO:0007669"/>
    <property type="project" value="Ensembl"/>
</dbReference>
<evidence type="ECO:0000256" key="10">
    <source>
        <dbReference type="ARBA" id="ARBA00022622"/>
    </source>
</evidence>
<dbReference type="InParanoid" id="G3X3P5"/>
<evidence type="ECO:0000256" key="16">
    <source>
        <dbReference type="ARBA" id="ARBA00023180"/>
    </source>
</evidence>
<dbReference type="GO" id="GO:0008217">
    <property type="term" value="P:regulation of blood pressure"/>
    <property type="evidence" value="ECO:0007669"/>
    <property type="project" value="Ensembl"/>
</dbReference>
<feature type="domain" description="ZP" evidence="24">
    <location>
        <begin position="333"/>
        <end position="588"/>
    </location>
</feature>
<keyword evidence="15" id="KW-1015">Disulfide bond</keyword>
<feature type="domain" description="EGF-like" evidence="23">
    <location>
        <begin position="65"/>
        <end position="106"/>
    </location>
</feature>
<dbReference type="GO" id="GO:0035809">
    <property type="term" value="P:regulation of urine volume"/>
    <property type="evidence" value="ECO:0007669"/>
    <property type="project" value="Ensembl"/>
</dbReference>
<evidence type="ECO:0000313" key="25">
    <source>
        <dbReference type="Ensembl" id="ENSSHAP00000022300.2"/>
    </source>
</evidence>
<dbReference type="PROSITE" id="PS50026">
    <property type="entry name" value="EGF_3"/>
    <property type="match status" value="3"/>
</dbReference>
<dbReference type="GO" id="GO:0070294">
    <property type="term" value="P:renal sodium ion absorption"/>
    <property type="evidence" value="ECO:0007669"/>
    <property type="project" value="Ensembl"/>
</dbReference>
<evidence type="ECO:0000256" key="22">
    <source>
        <dbReference type="SAM" id="SignalP"/>
    </source>
</evidence>
<reference evidence="25" key="3">
    <citation type="submission" date="2025-09" db="UniProtKB">
        <authorList>
            <consortium name="Ensembl"/>
        </authorList>
    </citation>
    <scope>IDENTIFICATION</scope>
</reference>
<dbReference type="AlphaFoldDB" id="G3X3P5"/>
<reference evidence="25 26" key="1">
    <citation type="journal article" date="2011" name="Proc. Natl. Acad. Sci. U.S.A.">
        <title>Genetic diversity and population structure of the endangered marsupial Sarcophilus harrisii (Tasmanian devil).</title>
        <authorList>
            <person name="Miller W."/>
            <person name="Hayes V.M."/>
            <person name="Ratan A."/>
            <person name="Petersen D.C."/>
            <person name="Wittekindt N.E."/>
            <person name="Miller J."/>
            <person name="Walenz B."/>
            <person name="Knight J."/>
            <person name="Qi J."/>
            <person name="Zhao F."/>
            <person name="Wang Q."/>
            <person name="Bedoya-Reina O.C."/>
            <person name="Katiyar N."/>
            <person name="Tomsho L.P."/>
            <person name="Kasson L.M."/>
            <person name="Hardie R.A."/>
            <person name="Woodbridge P."/>
            <person name="Tindall E.A."/>
            <person name="Bertelsen M.F."/>
            <person name="Dixon D."/>
            <person name="Pyecroft S."/>
            <person name="Helgen K.M."/>
            <person name="Lesk A.M."/>
            <person name="Pringle T.H."/>
            <person name="Patterson N."/>
            <person name="Zhang Y."/>
            <person name="Kreiss A."/>
            <person name="Woods G.M."/>
            <person name="Jones M.E."/>
            <person name="Schuster S.C."/>
        </authorList>
    </citation>
    <scope>NUCLEOTIDE SEQUENCE [LARGE SCALE GENOMIC DNA]</scope>
</reference>
<organism evidence="25 26">
    <name type="scientific">Sarcophilus harrisii</name>
    <name type="common">Tasmanian devil</name>
    <name type="synonym">Sarcophilus laniarius</name>
    <dbReference type="NCBI Taxonomy" id="9305"/>
    <lineage>
        <taxon>Eukaryota</taxon>
        <taxon>Metazoa</taxon>
        <taxon>Chordata</taxon>
        <taxon>Craniata</taxon>
        <taxon>Vertebrata</taxon>
        <taxon>Euteleostomi</taxon>
        <taxon>Mammalia</taxon>
        <taxon>Metatheria</taxon>
        <taxon>Dasyuromorphia</taxon>
        <taxon>Dasyuridae</taxon>
        <taxon>Sarcophilus</taxon>
    </lineage>
</organism>
<dbReference type="GO" id="GO:0071918">
    <property type="term" value="P:urea transmembrane transport"/>
    <property type="evidence" value="ECO:0007669"/>
    <property type="project" value="Ensembl"/>
</dbReference>
<dbReference type="STRING" id="9305.ENSSHAP00000022300"/>
<dbReference type="Pfam" id="PF23283">
    <property type="entry name" value="D8C_UMOD"/>
    <property type="match status" value="1"/>
</dbReference>
<dbReference type="SMART" id="SM00179">
    <property type="entry name" value="EGF_CA"/>
    <property type="match status" value="3"/>
</dbReference>
<dbReference type="GO" id="GO:0032496">
    <property type="term" value="P:response to lipopolysaccharide"/>
    <property type="evidence" value="ECO:0007669"/>
    <property type="project" value="Ensembl"/>
</dbReference>
<evidence type="ECO:0000256" key="13">
    <source>
        <dbReference type="ARBA" id="ARBA00022859"/>
    </source>
</evidence>
<dbReference type="HOGENOM" id="CLU_028679_1_0_1"/>
<dbReference type="PROSITE" id="PS51034">
    <property type="entry name" value="ZP_2"/>
    <property type="match status" value="1"/>
</dbReference>
<dbReference type="Gene3D" id="2.60.40.4100">
    <property type="entry name" value="Zona pellucida, ZP-C domain"/>
    <property type="match status" value="1"/>
</dbReference>
<dbReference type="RefSeq" id="XP_031798400.1">
    <property type="nucleotide sequence ID" value="XM_031942540.1"/>
</dbReference>
<evidence type="ECO:0000256" key="3">
    <source>
        <dbReference type="ARBA" id="ARBA00004539"/>
    </source>
</evidence>
<dbReference type="Gene3D" id="2.60.40.3210">
    <property type="entry name" value="Zona pellucida, ZP-N domain"/>
    <property type="match status" value="1"/>
</dbReference>
<dbReference type="FunCoup" id="G3X3P5">
    <property type="interactions" value="11"/>
</dbReference>
<dbReference type="GO" id="GO:0030643">
    <property type="term" value="P:intracellular phosphate ion homeostasis"/>
    <property type="evidence" value="ECO:0007669"/>
    <property type="project" value="Ensembl"/>
</dbReference>
<evidence type="ECO:0000256" key="5">
    <source>
        <dbReference type="ARBA" id="ARBA00015737"/>
    </source>
</evidence>
<dbReference type="FunFam" id="2.60.40.4100:FF:000001">
    <property type="entry name" value="alpha-tectorin isoform X1"/>
    <property type="match status" value="1"/>
</dbReference>
<keyword evidence="7" id="KW-0964">Secreted</keyword>
<dbReference type="GO" id="GO:0015747">
    <property type="term" value="P:urate transport"/>
    <property type="evidence" value="ECO:0007669"/>
    <property type="project" value="Ensembl"/>
</dbReference>
<evidence type="ECO:0000256" key="18">
    <source>
        <dbReference type="ARBA" id="ARBA00023288"/>
    </source>
</evidence>
<dbReference type="GO" id="GO:0006457">
    <property type="term" value="P:protein folding"/>
    <property type="evidence" value="ECO:0007669"/>
    <property type="project" value="Ensembl"/>
</dbReference>
<keyword evidence="10" id="KW-0336">GPI-anchor</keyword>
<evidence type="ECO:0000256" key="20">
    <source>
        <dbReference type="ARBA" id="ARBA00046503"/>
    </source>
</evidence>
<dbReference type="GO" id="GO:0034620">
    <property type="term" value="P:cellular response to unfolded protein"/>
    <property type="evidence" value="ECO:0007669"/>
    <property type="project" value="Ensembl"/>
</dbReference>
<evidence type="ECO:0000256" key="11">
    <source>
        <dbReference type="ARBA" id="ARBA00022729"/>
    </source>
</evidence>
<dbReference type="InterPro" id="IPR018097">
    <property type="entry name" value="EGF_Ca-bd_CS"/>
</dbReference>
<dbReference type="InterPro" id="IPR000742">
    <property type="entry name" value="EGF"/>
</dbReference>
<dbReference type="GO" id="GO:0097744">
    <property type="term" value="P:renal urate salt excretion"/>
    <property type="evidence" value="ECO:0007669"/>
    <property type="project" value="Ensembl"/>
</dbReference>
<dbReference type="GO" id="GO:0007029">
    <property type="term" value="P:endoplasmic reticulum organization"/>
    <property type="evidence" value="ECO:0007669"/>
    <property type="project" value="Ensembl"/>
</dbReference>
<dbReference type="InterPro" id="IPR017977">
    <property type="entry name" value="ZP_dom_CS"/>
</dbReference>
<dbReference type="Ensembl" id="ENSSHAT00000022478.2">
    <property type="protein sequence ID" value="ENSSHAP00000022300.2"/>
    <property type="gene ID" value="ENSSHAG00000018874.2"/>
</dbReference>
<dbReference type="InterPro" id="IPR055355">
    <property type="entry name" value="ZP-C"/>
</dbReference>
<evidence type="ECO:0000256" key="12">
    <source>
        <dbReference type="ARBA" id="ARBA00022737"/>
    </source>
</evidence>
<dbReference type="InterPro" id="IPR009030">
    <property type="entry name" value="Growth_fac_rcpt_cys_sf"/>
</dbReference>
<dbReference type="GO" id="GO:0005783">
    <property type="term" value="C:endoplasmic reticulum"/>
    <property type="evidence" value="ECO:0007669"/>
    <property type="project" value="Ensembl"/>
</dbReference>
<feature type="chain" id="PRO_5029516229" description="Uromodulin" evidence="22">
    <location>
        <begin position="24"/>
        <end position="643"/>
    </location>
</feature>
<dbReference type="PROSITE" id="PS01186">
    <property type="entry name" value="EGF_2"/>
    <property type="match status" value="2"/>
</dbReference>
<dbReference type="SMART" id="SM00181">
    <property type="entry name" value="EGF"/>
    <property type="match status" value="3"/>
</dbReference>
<evidence type="ECO:0000256" key="2">
    <source>
        <dbReference type="ARBA" id="ARBA00004309"/>
    </source>
</evidence>
<keyword evidence="18" id="KW-0449">Lipoprotein</keyword>
<dbReference type="GO" id="GO:0072221">
    <property type="term" value="P:metanephric distal convoluted tubule development"/>
    <property type="evidence" value="ECO:0007669"/>
    <property type="project" value="Ensembl"/>
</dbReference>
<dbReference type="GO" id="GO:0140367">
    <property type="term" value="P:antibacterial innate immune response"/>
    <property type="evidence" value="ECO:0007669"/>
    <property type="project" value="Ensembl"/>
</dbReference>
<evidence type="ECO:0000259" key="23">
    <source>
        <dbReference type="PROSITE" id="PS50026"/>
    </source>
</evidence>
<dbReference type="GO" id="GO:0097709">
    <property type="term" value="P:connective tissue replacement"/>
    <property type="evidence" value="ECO:0007669"/>
    <property type="project" value="Ensembl"/>
</dbReference>
<keyword evidence="11 22" id="KW-0732">Signal</keyword>
<dbReference type="RefSeq" id="XP_031798391.1">
    <property type="nucleotide sequence ID" value="XM_031942531.1"/>
</dbReference>
<dbReference type="GO" id="GO:0005615">
    <property type="term" value="C:extracellular space"/>
    <property type="evidence" value="ECO:0007669"/>
    <property type="project" value="Ensembl"/>
</dbReference>
<dbReference type="PRINTS" id="PR00023">
    <property type="entry name" value="ZPELLUCIDA"/>
</dbReference>
<name>G3X3P5_SARHA</name>
<feature type="domain" description="EGF-like" evidence="23">
    <location>
        <begin position="107"/>
        <end position="147"/>
    </location>
</feature>
<dbReference type="InterPro" id="IPR001507">
    <property type="entry name" value="ZP_dom"/>
</dbReference>
<dbReference type="GO" id="GO:0044861">
    <property type="term" value="P:protein transport into plasma membrane raft"/>
    <property type="evidence" value="ECO:0007669"/>
    <property type="project" value="Ensembl"/>
</dbReference>
<dbReference type="GO" id="GO:1990266">
    <property type="term" value="P:neutrophil migration"/>
    <property type="evidence" value="ECO:0007669"/>
    <property type="project" value="Ensembl"/>
</dbReference>
<dbReference type="GO" id="GO:0009410">
    <property type="term" value="P:response to xenobiotic stimulus"/>
    <property type="evidence" value="ECO:0007669"/>
    <property type="project" value="Ensembl"/>
</dbReference>
<dbReference type="GO" id="GO:0072218">
    <property type="term" value="P:metanephric ascending thin limb development"/>
    <property type="evidence" value="ECO:0007669"/>
    <property type="project" value="Ensembl"/>
</dbReference>
<dbReference type="GO" id="GO:0072044">
    <property type="term" value="P:collecting duct development"/>
    <property type="evidence" value="ECO:0007669"/>
    <property type="project" value="Ensembl"/>
</dbReference>
<dbReference type="GO" id="GO:0007159">
    <property type="term" value="P:leukocyte cell-cell adhesion"/>
    <property type="evidence" value="ECO:0007669"/>
    <property type="project" value="Ensembl"/>
</dbReference>
<dbReference type="GO" id="GO:0072233">
    <property type="term" value="P:metanephric thick ascending limb development"/>
    <property type="evidence" value="ECO:0007669"/>
    <property type="project" value="Ensembl"/>
</dbReference>
<dbReference type="GO" id="GO:0098552">
    <property type="term" value="C:side of membrane"/>
    <property type="evidence" value="ECO:0007669"/>
    <property type="project" value="UniProtKB-KW"/>
</dbReference>
<dbReference type="InterPro" id="IPR001881">
    <property type="entry name" value="EGF-like_Ca-bd_dom"/>
</dbReference>
<keyword evidence="26" id="KW-1185">Reference proteome</keyword>
<dbReference type="Pfam" id="PF23344">
    <property type="entry name" value="ZP-N"/>
    <property type="match status" value="1"/>
</dbReference>
<dbReference type="InterPro" id="IPR048290">
    <property type="entry name" value="ZP_chr"/>
</dbReference>